<dbReference type="STRING" id="1141098.A0A1Y2DH39"/>
<dbReference type="InterPro" id="IPR009057">
    <property type="entry name" value="Homeodomain-like_sf"/>
</dbReference>
<dbReference type="Pfam" id="PF05225">
    <property type="entry name" value="HTH_psq"/>
    <property type="match status" value="1"/>
</dbReference>
<dbReference type="Gene3D" id="1.10.10.60">
    <property type="entry name" value="Homeodomain-like"/>
    <property type="match status" value="1"/>
</dbReference>
<evidence type="ECO:0000313" key="2">
    <source>
        <dbReference type="EMBL" id="ORY58570.1"/>
    </source>
</evidence>
<name>A0A1Y2DH39_9PEZI</name>
<dbReference type="InParanoid" id="A0A1Y2DH39"/>
<dbReference type="InterPro" id="IPR007889">
    <property type="entry name" value="HTH_Psq"/>
</dbReference>
<comment type="caution">
    <text evidence="2">The sequence shown here is derived from an EMBL/GenBank/DDBJ whole genome shotgun (WGS) entry which is preliminary data.</text>
</comment>
<dbReference type="SUPFAM" id="SSF46689">
    <property type="entry name" value="Homeodomain-like"/>
    <property type="match status" value="1"/>
</dbReference>
<sequence length="78" mass="8876">MSQYTEDDIYRALQAIATGQSLRKAAYEHGVPRSTLSRRIQGAQSRDIAFSDYQRLSPAQESYLADVKVNPRRLTTTR</sequence>
<dbReference type="Proteomes" id="UP000193689">
    <property type="component" value="Unassembled WGS sequence"/>
</dbReference>
<evidence type="ECO:0000259" key="1">
    <source>
        <dbReference type="Pfam" id="PF05225"/>
    </source>
</evidence>
<gene>
    <name evidence="2" type="ORF">BCR38DRAFT_74733</name>
</gene>
<dbReference type="EMBL" id="MCFJ01000016">
    <property type="protein sequence ID" value="ORY58570.1"/>
    <property type="molecule type" value="Genomic_DNA"/>
</dbReference>
<protein>
    <recommendedName>
        <fullName evidence="1">HTH psq-type domain-containing protein</fullName>
    </recommendedName>
</protein>
<evidence type="ECO:0000313" key="3">
    <source>
        <dbReference type="Proteomes" id="UP000193689"/>
    </source>
</evidence>
<proteinExistence type="predicted"/>
<accession>A0A1Y2DH39</accession>
<dbReference type="GO" id="GO:0003677">
    <property type="term" value="F:DNA binding"/>
    <property type="evidence" value="ECO:0007669"/>
    <property type="project" value="InterPro"/>
</dbReference>
<dbReference type="OrthoDB" id="4846621at2759"/>
<reference evidence="2 3" key="1">
    <citation type="submission" date="2016-07" db="EMBL/GenBank/DDBJ databases">
        <title>Pervasive Adenine N6-methylation of Active Genes in Fungi.</title>
        <authorList>
            <consortium name="DOE Joint Genome Institute"/>
            <person name="Mondo S.J."/>
            <person name="Dannebaum R.O."/>
            <person name="Kuo R.C."/>
            <person name="Labutti K."/>
            <person name="Haridas S."/>
            <person name="Kuo A."/>
            <person name="Salamov A."/>
            <person name="Ahrendt S.R."/>
            <person name="Lipzen A."/>
            <person name="Sullivan W."/>
            <person name="Andreopoulos W.B."/>
            <person name="Clum A."/>
            <person name="Lindquist E."/>
            <person name="Daum C."/>
            <person name="Ramamoorthy G.K."/>
            <person name="Gryganskyi A."/>
            <person name="Culley D."/>
            <person name="Magnuson J.K."/>
            <person name="James T.Y."/>
            <person name="O'Malley M.A."/>
            <person name="Stajich J.E."/>
            <person name="Spatafora J.W."/>
            <person name="Visel A."/>
            <person name="Grigoriev I.V."/>
        </authorList>
    </citation>
    <scope>NUCLEOTIDE SEQUENCE [LARGE SCALE GENOMIC DNA]</scope>
    <source>
        <strain evidence="2 3">CBS 129021</strain>
    </source>
</reference>
<dbReference type="GeneID" id="63781818"/>
<dbReference type="RefSeq" id="XP_040711487.1">
    <property type="nucleotide sequence ID" value="XM_040865606.1"/>
</dbReference>
<feature type="domain" description="HTH psq-type" evidence="1">
    <location>
        <begin position="5"/>
        <end position="43"/>
    </location>
</feature>
<organism evidence="2 3">
    <name type="scientific">Pseudomassariella vexata</name>
    <dbReference type="NCBI Taxonomy" id="1141098"/>
    <lineage>
        <taxon>Eukaryota</taxon>
        <taxon>Fungi</taxon>
        <taxon>Dikarya</taxon>
        <taxon>Ascomycota</taxon>
        <taxon>Pezizomycotina</taxon>
        <taxon>Sordariomycetes</taxon>
        <taxon>Xylariomycetidae</taxon>
        <taxon>Amphisphaeriales</taxon>
        <taxon>Pseudomassariaceae</taxon>
        <taxon>Pseudomassariella</taxon>
    </lineage>
</organism>
<keyword evidence="3" id="KW-1185">Reference proteome</keyword>
<dbReference type="AlphaFoldDB" id="A0A1Y2DH39"/>